<dbReference type="RefSeq" id="WP_274201399.1">
    <property type="nucleotide sequence ID" value="NZ_JAQZAO010000006.1"/>
</dbReference>
<name>A0ABT5SXZ3_9PSEU</name>
<dbReference type="Proteomes" id="UP001300763">
    <property type="component" value="Unassembled WGS sequence"/>
</dbReference>
<evidence type="ECO:0000313" key="2">
    <source>
        <dbReference type="EMBL" id="MDD7966872.1"/>
    </source>
</evidence>
<keyword evidence="3" id="KW-1185">Reference proteome</keyword>
<dbReference type="Pfam" id="PF13810">
    <property type="entry name" value="DUF4185"/>
    <property type="match status" value="1"/>
</dbReference>
<sequence length="343" mass="37152">MRTLEVTKLRDLTGPGHTDDYGIGGTDLGAAVLAPDGRLVAVFGDTFESKHAGGPGWRSPVILFGDPATVRSDGGVRWTGSAGGDHPYAEQVISYRHNARIGGRFGGLVGGTRITTQLPTDLITIGDEMYLHVMACEGLGNVHWTEIHRSRDNGVTWESTGLSWPGGHLGGLFQMLTWELGPDGYVYALTTGFQRDKPLLLHRVPADQLLDAAAWEGWGFAGGAWAWGNPPTPVLPGAFGELSLRCVGDQWWLALFDAGNYRIDLVPMPQGPTTDLTTAERLTVIAGCGWGDEDHGCGRVAQCYGGYILPGSTPQEMHLVVSQWHTHDNWPYRAMHFRARIGP</sequence>
<evidence type="ECO:0000313" key="3">
    <source>
        <dbReference type="Proteomes" id="UP001300763"/>
    </source>
</evidence>
<comment type="caution">
    <text evidence="2">The sequence shown here is derived from an EMBL/GenBank/DDBJ whole genome shotgun (WGS) entry which is preliminary data.</text>
</comment>
<dbReference type="InterPro" id="IPR025442">
    <property type="entry name" value="DUF4185"/>
</dbReference>
<evidence type="ECO:0000259" key="1">
    <source>
        <dbReference type="Pfam" id="PF13810"/>
    </source>
</evidence>
<feature type="domain" description="DUF4185" evidence="1">
    <location>
        <begin position="14"/>
        <end position="338"/>
    </location>
</feature>
<gene>
    <name evidence="2" type="ORF">PGB27_16165</name>
</gene>
<dbReference type="EMBL" id="JAQZAO010000006">
    <property type="protein sequence ID" value="MDD7966872.1"/>
    <property type="molecule type" value="Genomic_DNA"/>
</dbReference>
<accession>A0ABT5SXZ3</accession>
<proteinExistence type="predicted"/>
<protein>
    <submittedName>
        <fullName evidence="2">DUF4185 domain-containing protein</fullName>
    </submittedName>
</protein>
<organism evidence="2 3">
    <name type="scientific">Actinomycetospora lemnae</name>
    <dbReference type="NCBI Taxonomy" id="3019891"/>
    <lineage>
        <taxon>Bacteria</taxon>
        <taxon>Bacillati</taxon>
        <taxon>Actinomycetota</taxon>
        <taxon>Actinomycetes</taxon>
        <taxon>Pseudonocardiales</taxon>
        <taxon>Pseudonocardiaceae</taxon>
        <taxon>Actinomycetospora</taxon>
    </lineage>
</organism>
<reference evidence="2 3" key="1">
    <citation type="submission" date="2023-02" db="EMBL/GenBank/DDBJ databases">
        <title>Genome sequencing required for Actinomycetospora new species description.</title>
        <authorList>
            <person name="Saimee Y."/>
            <person name="Duangmal K."/>
        </authorList>
    </citation>
    <scope>NUCLEOTIDE SEQUENCE [LARGE SCALE GENOMIC DNA]</scope>
    <source>
        <strain evidence="2 3">DW7H6</strain>
    </source>
</reference>